<feature type="transmembrane region" description="Helical" evidence="5">
    <location>
        <begin position="109"/>
        <end position="140"/>
    </location>
</feature>
<dbReference type="GO" id="GO:0016020">
    <property type="term" value="C:membrane"/>
    <property type="evidence" value="ECO:0007669"/>
    <property type="project" value="UniProtKB-SubCell"/>
</dbReference>
<dbReference type="GeneID" id="33323089"/>
<dbReference type="PANTHER" id="PTHR43229">
    <property type="entry name" value="NODULATION PROTEIN J"/>
    <property type="match status" value="1"/>
</dbReference>
<dbReference type="EMBL" id="CP014854">
    <property type="protein sequence ID" value="ASI98072.1"/>
    <property type="molecule type" value="Genomic_DNA"/>
</dbReference>
<dbReference type="OrthoDB" id="99540at2157"/>
<dbReference type="InterPro" id="IPR013525">
    <property type="entry name" value="ABC2_TM"/>
</dbReference>
<dbReference type="AlphaFoldDB" id="A0A218NZH0"/>
<comment type="subcellular location">
    <subcellularLocation>
        <location evidence="1">Membrane</location>
        <topology evidence="1">Multi-pass membrane protein</topology>
    </subcellularLocation>
</comment>
<evidence type="ECO:0000256" key="4">
    <source>
        <dbReference type="ARBA" id="ARBA00023136"/>
    </source>
</evidence>
<evidence type="ECO:0000313" key="7">
    <source>
        <dbReference type="EMBL" id="ASI98072.1"/>
    </source>
</evidence>
<feature type="transmembrane region" description="Helical" evidence="5">
    <location>
        <begin position="146"/>
        <end position="172"/>
    </location>
</feature>
<keyword evidence="2 5" id="KW-0812">Transmembrane</keyword>
<protein>
    <submittedName>
        <fullName evidence="7">ABC transporter</fullName>
    </submittedName>
</protein>
<organism evidence="7 8">
    <name type="scientific">Thermococcus celer Vu 13 = JCM 8558</name>
    <dbReference type="NCBI Taxonomy" id="1293037"/>
    <lineage>
        <taxon>Archaea</taxon>
        <taxon>Methanobacteriati</taxon>
        <taxon>Methanobacteriota</taxon>
        <taxon>Thermococci</taxon>
        <taxon>Thermococcales</taxon>
        <taxon>Thermococcaceae</taxon>
        <taxon>Thermococcus</taxon>
    </lineage>
</organism>
<evidence type="ECO:0000313" key="8">
    <source>
        <dbReference type="Proteomes" id="UP000197156"/>
    </source>
</evidence>
<feature type="transmembrane region" description="Helical" evidence="5">
    <location>
        <begin position="66"/>
        <end position="88"/>
    </location>
</feature>
<keyword evidence="3 5" id="KW-1133">Transmembrane helix</keyword>
<gene>
    <name evidence="7" type="ORF">A3L02_00030</name>
</gene>
<evidence type="ECO:0000256" key="3">
    <source>
        <dbReference type="ARBA" id="ARBA00022989"/>
    </source>
</evidence>
<dbReference type="InterPro" id="IPR051784">
    <property type="entry name" value="Nod_factor_ABC_transporter"/>
</dbReference>
<keyword evidence="4 5" id="KW-0472">Membrane</keyword>
<keyword evidence="8" id="KW-1185">Reference proteome</keyword>
<proteinExistence type="predicted"/>
<sequence>MGSLVRFLYLAKASLLTAKRYRIDWYGNVLMPVLGILPVTIAVWYGNKIGFLDFSHIVGTKKFFEYYILGIAYWNYIEAVWASIFVLREHMRIGQLEELLLTPIRPWEYILGWSFLAISLTTINSLPLIIVALVINIFHLSIETCILAVSIFLISMIASFGFAFLIFGLTLVIREGDEIVSLLGNAAPLLGGLYFPVTVLPAPLLILSYAFPFTWGIDLLRGVILGSRTILGFDAELMLLLMMSLGYFGMGILSYRVLEVRMRRKGIQGF</sequence>
<evidence type="ECO:0000256" key="2">
    <source>
        <dbReference type="ARBA" id="ARBA00022692"/>
    </source>
</evidence>
<evidence type="ECO:0000256" key="1">
    <source>
        <dbReference type="ARBA" id="ARBA00004141"/>
    </source>
</evidence>
<dbReference type="RefSeq" id="WP_088862049.1">
    <property type="nucleotide sequence ID" value="NZ_CP014854.1"/>
</dbReference>
<dbReference type="KEGG" id="tce:A3L02_00030"/>
<evidence type="ECO:0000259" key="6">
    <source>
        <dbReference type="Pfam" id="PF01061"/>
    </source>
</evidence>
<reference evidence="7 8" key="1">
    <citation type="submission" date="2016-03" db="EMBL/GenBank/DDBJ databases">
        <title>Complete genome sequence of Thermococcus celer.</title>
        <authorList>
            <person name="Oger P.M."/>
        </authorList>
    </citation>
    <scope>NUCLEOTIDE SEQUENCE [LARGE SCALE GENOMIC DNA]</scope>
    <source>
        <strain evidence="7 8">Vu 13</strain>
    </source>
</reference>
<feature type="domain" description="ABC-2 type transporter transmembrane" evidence="6">
    <location>
        <begin position="10"/>
        <end position="224"/>
    </location>
</feature>
<feature type="transmembrane region" description="Helical" evidence="5">
    <location>
        <begin position="237"/>
        <end position="258"/>
    </location>
</feature>
<dbReference type="GO" id="GO:0140359">
    <property type="term" value="F:ABC-type transporter activity"/>
    <property type="evidence" value="ECO:0007669"/>
    <property type="project" value="InterPro"/>
</dbReference>
<feature type="transmembrane region" description="Helical" evidence="5">
    <location>
        <begin position="25"/>
        <end position="46"/>
    </location>
</feature>
<name>A0A218NZH0_THECE</name>
<dbReference type="PANTHER" id="PTHR43229:SF2">
    <property type="entry name" value="NODULATION PROTEIN J"/>
    <property type="match status" value="1"/>
</dbReference>
<accession>A0A218NZH0</accession>
<feature type="transmembrane region" description="Helical" evidence="5">
    <location>
        <begin position="193"/>
        <end position="217"/>
    </location>
</feature>
<evidence type="ECO:0000256" key="5">
    <source>
        <dbReference type="SAM" id="Phobius"/>
    </source>
</evidence>
<dbReference type="Pfam" id="PF01061">
    <property type="entry name" value="ABC2_membrane"/>
    <property type="match status" value="1"/>
</dbReference>
<dbReference type="Proteomes" id="UP000197156">
    <property type="component" value="Chromosome"/>
</dbReference>